<evidence type="ECO:0000313" key="2">
    <source>
        <dbReference type="EMBL" id="CAH0376192.1"/>
    </source>
</evidence>
<gene>
    <name evidence="2" type="ORF">PECAL_5P07570</name>
</gene>
<reference evidence="2" key="1">
    <citation type="submission" date="2021-11" db="EMBL/GenBank/DDBJ databases">
        <authorList>
            <consortium name="Genoscope - CEA"/>
            <person name="William W."/>
        </authorList>
    </citation>
    <scope>NUCLEOTIDE SEQUENCE</scope>
</reference>
<evidence type="ECO:0000256" key="1">
    <source>
        <dbReference type="SAM" id="Phobius"/>
    </source>
</evidence>
<comment type="caution">
    <text evidence="2">The sequence shown here is derived from an EMBL/GenBank/DDBJ whole genome shotgun (WGS) entry which is preliminary data.</text>
</comment>
<accession>A0A8J2X0U0</accession>
<feature type="transmembrane region" description="Helical" evidence="1">
    <location>
        <begin position="43"/>
        <end position="64"/>
    </location>
</feature>
<organism evidence="2 3">
    <name type="scientific">Pelagomonas calceolata</name>
    <dbReference type="NCBI Taxonomy" id="35677"/>
    <lineage>
        <taxon>Eukaryota</taxon>
        <taxon>Sar</taxon>
        <taxon>Stramenopiles</taxon>
        <taxon>Ochrophyta</taxon>
        <taxon>Pelagophyceae</taxon>
        <taxon>Pelagomonadales</taxon>
        <taxon>Pelagomonadaceae</taxon>
        <taxon>Pelagomonas</taxon>
    </lineage>
</organism>
<dbReference type="Proteomes" id="UP000789595">
    <property type="component" value="Unassembled WGS sequence"/>
</dbReference>
<feature type="transmembrane region" description="Helical" evidence="1">
    <location>
        <begin position="169"/>
        <end position="190"/>
    </location>
</feature>
<dbReference type="AlphaFoldDB" id="A0A8J2X0U0"/>
<proteinExistence type="predicted"/>
<keyword evidence="1" id="KW-0472">Membrane</keyword>
<feature type="transmembrane region" description="Helical" evidence="1">
    <location>
        <begin position="135"/>
        <end position="157"/>
    </location>
</feature>
<dbReference type="OrthoDB" id="448407at2759"/>
<keyword evidence="3" id="KW-1185">Reference proteome</keyword>
<name>A0A8J2X0U0_9STRA</name>
<keyword evidence="1" id="KW-1133">Transmembrane helix</keyword>
<dbReference type="EMBL" id="CAKKNE010000005">
    <property type="protein sequence ID" value="CAH0376192.1"/>
    <property type="molecule type" value="Genomic_DNA"/>
</dbReference>
<evidence type="ECO:0000313" key="3">
    <source>
        <dbReference type="Proteomes" id="UP000789595"/>
    </source>
</evidence>
<protein>
    <submittedName>
        <fullName evidence="2">Uncharacterized protein</fullName>
    </submittedName>
</protein>
<feature type="transmembrane region" description="Helical" evidence="1">
    <location>
        <begin position="84"/>
        <end position="108"/>
    </location>
</feature>
<sequence length="247" mass="26165">MGKGGMLSAQKKLLEATVAETGAQLQQQELTYYTANFGNMMTMASVIGGFAFSGILISTTYTGAGDDDAGSGYIDGSDLWISCTFYGLASVSVGACMSCALICLAVNVRGPGLALRGKDGSLKKSVDSMRRWQKIAFYFLGAGVISFHLEGLAYAWLMLHQDGAQLTVTIALGAFLVSMITVLVVIWRALRIEGAMVQGMLSENQFSEAYRRLAGQQDYGATEAAEEKEEPSMTDSLLASVGLAGAV</sequence>
<keyword evidence="1" id="KW-0812">Transmembrane</keyword>